<dbReference type="GO" id="GO:0051087">
    <property type="term" value="F:protein-folding chaperone binding"/>
    <property type="evidence" value="ECO:0007669"/>
    <property type="project" value="InterPro"/>
</dbReference>
<dbReference type="Proteomes" id="UP000481153">
    <property type="component" value="Unassembled WGS sequence"/>
</dbReference>
<dbReference type="PROSITE" id="PS50865">
    <property type="entry name" value="ZF_MYND_2"/>
    <property type="match status" value="1"/>
</dbReference>
<keyword evidence="9" id="KW-1185">Reference proteome</keyword>
<dbReference type="Pfam" id="PF09229">
    <property type="entry name" value="Aha1_N"/>
    <property type="match status" value="1"/>
</dbReference>
<dbReference type="SMART" id="SM01000">
    <property type="entry name" value="Aha1_N"/>
    <property type="match status" value="1"/>
</dbReference>
<dbReference type="InterPro" id="IPR036338">
    <property type="entry name" value="Aha1"/>
</dbReference>
<evidence type="ECO:0000256" key="1">
    <source>
        <dbReference type="ARBA" id="ARBA00006817"/>
    </source>
</evidence>
<keyword evidence="2" id="KW-0479">Metal-binding</keyword>
<keyword evidence="4" id="KW-0862">Zinc</keyword>
<feature type="region of interest" description="Disordered" evidence="6">
    <location>
        <begin position="78"/>
        <end position="120"/>
    </location>
</feature>
<evidence type="ECO:0000256" key="2">
    <source>
        <dbReference type="ARBA" id="ARBA00022723"/>
    </source>
</evidence>
<evidence type="ECO:0000256" key="5">
    <source>
        <dbReference type="PROSITE-ProRule" id="PRU00134"/>
    </source>
</evidence>
<protein>
    <recommendedName>
        <fullName evidence="7">MYND-type domain-containing protein</fullName>
    </recommendedName>
</protein>
<dbReference type="Pfam" id="PF01753">
    <property type="entry name" value="zf-MYND"/>
    <property type="match status" value="1"/>
</dbReference>
<dbReference type="PANTHER" id="PTHR13009">
    <property type="entry name" value="HEAT SHOCK PROTEIN 90 HSP90 CO-CHAPERONE AHA-1"/>
    <property type="match status" value="1"/>
</dbReference>
<comment type="similarity">
    <text evidence="1">Belongs to the AHA1 family.</text>
</comment>
<dbReference type="SUPFAM" id="SSF103111">
    <property type="entry name" value="Activator of Hsp90 ATPase, Aha1"/>
    <property type="match status" value="1"/>
</dbReference>
<dbReference type="Gene3D" id="3.15.10.20">
    <property type="entry name" value="Activator of Hsp90 ATPase Aha1, N-terminal domain"/>
    <property type="match status" value="1"/>
</dbReference>
<dbReference type="GO" id="GO:0005829">
    <property type="term" value="C:cytosol"/>
    <property type="evidence" value="ECO:0007669"/>
    <property type="project" value="TreeGrafter"/>
</dbReference>
<evidence type="ECO:0000313" key="9">
    <source>
        <dbReference type="Proteomes" id="UP000481153"/>
    </source>
</evidence>
<evidence type="ECO:0000256" key="3">
    <source>
        <dbReference type="ARBA" id="ARBA00022771"/>
    </source>
</evidence>
<dbReference type="VEuPathDB" id="FungiDB:AeMF1_012426"/>
<dbReference type="InterPro" id="IPR015310">
    <property type="entry name" value="AHSA1-like_N"/>
</dbReference>
<dbReference type="EMBL" id="VJMJ01000220">
    <property type="protein sequence ID" value="KAF0726234.1"/>
    <property type="molecule type" value="Genomic_DNA"/>
</dbReference>
<feature type="domain" description="MYND-type" evidence="7">
    <location>
        <begin position="41"/>
        <end position="78"/>
    </location>
</feature>
<comment type="caution">
    <text evidence="8">The sequence shown here is derived from an EMBL/GenBank/DDBJ whole genome shotgun (WGS) entry which is preliminary data.</text>
</comment>
<sequence>MSKRAGVDANDYSRFNNIVDSDEEDNSAKENVKPQAKAAPCRNCSKDGAKLKCSICKKAAYCNRQCQTSDWTFHRRTCKKPEDDKDKDVPAVKKPTTSDKPKAPRTEIVREDEEEDLEDARGYKNGLPYFHREQSQVEKELIGNIAPQKIQDTTAPAAITAPPKHDGSAWNHAGTFEERDTTTWCKDRLGELLRNLQVKSNGFTIKGGEIKDVRGESSICVVRGKKRFLFDFDFTIEWEVIGKSFKGKLVFKDIDNEGDNEITCRYDKSPSDATEAQQLSDAIKSGFQKEALARIGQFITEYNAL</sequence>
<feature type="compositionally biased region" description="Basic and acidic residues" evidence="6">
    <location>
        <begin position="79"/>
        <end position="109"/>
    </location>
</feature>
<evidence type="ECO:0000313" key="8">
    <source>
        <dbReference type="EMBL" id="KAF0726234.1"/>
    </source>
</evidence>
<feature type="region of interest" description="Disordered" evidence="6">
    <location>
        <begin position="1"/>
        <end position="44"/>
    </location>
</feature>
<evidence type="ECO:0000259" key="7">
    <source>
        <dbReference type="PROSITE" id="PS50865"/>
    </source>
</evidence>
<gene>
    <name evidence="8" type="ORF">Ae201684_015453</name>
</gene>
<evidence type="ECO:0000256" key="4">
    <source>
        <dbReference type="ARBA" id="ARBA00022833"/>
    </source>
</evidence>
<dbReference type="PROSITE" id="PS01360">
    <property type="entry name" value="ZF_MYND_1"/>
    <property type="match status" value="1"/>
</dbReference>
<dbReference type="GO" id="GO:0006457">
    <property type="term" value="P:protein folding"/>
    <property type="evidence" value="ECO:0007669"/>
    <property type="project" value="TreeGrafter"/>
</dbReference>
<dbReference type="Gene3D" id="6.10.140.2220">
    <property type="match status" value="1"/>
</dbReference>
<dbReference type="AlphaFoldDB" id="A0A6G0WGH3"/>
<dbReference type="SUPFAM" id="SSF144232">
    <property type="entry name" value="HIT/MYND zinc finger-like"/>
    <property type="match status" value="1"/>
</dbReference>
<name>A0A6G0WGH3_9STRA</name>
<dbReference type="GO" id="GO:0001671">
    <property type="term" value="F:ATPase activator activity"/>
    <property type="evidence" value="ECO:0007669"/>
    <property type="project" value="InterPro"/>
</dbReference>
<dbReference type="PANTHER" id="PTHR13009:SF22">
    <property type="entry name" value="LD43819P"/>
    <property type="match status" value="1"/>
</dbReference>
<dbReference type="InterPro" id="IPR002893">
    <property type="entry name" value="Znf_MYND"/>
</dbReference>
<proteinExistence type="inferred from homology"/>
<organism evidence="8 9">
    <name type="scientific">Aphanomyces euteiches</name>
    <dbReference type="NCBI Taxonomy" id="100861"/>
    <lineage>
        <taxon>Eukaryota</taxon>
        <taxon>Sar</taxon>
        <taxon>Stramenopiles</taxon>
        <taxon>Oomycota</taxon>
        <taxon>Saprolegniomycetes</taxon>
        <taxon>Saprolegniales</taxon>
        <taxon>Verrucalvaceae</taxon>
        <taxon>Aphanomyces</taxon>
    </lineage>
</organism>
<evidence type="ECO:0000256" key="6">
    <source>
        <dbReference type="SAM" id="MobiDB-lite"/>
    </source>
</evidence>
<accession>A0A6G0WGH3</accession>
<reference evidence="8 9" key="1">
    <citation type="submission" date="2019-07" db="EMBL/GenBank/DDBJ databases">
        <title>Genomics analysis of Aphanomyces spp. identifies a new class of oomycete effector associated with host adaptation.</title>
        <authorList>
            <person name="Gaulin E."/>
        </authorList>
    </citation>
    <scope>NUCLEOTIDE SEQUENCE [LARGE SCALE GENOMIC DNA]</scope>
    <source>
        <strain evidence="8 9">ATCC 201684</strain>
    </source>
</reference>
<keyword evidence="3 5" id="KW-0863">Zinc-finger</keyword>
<dbReference type="GO" id="GO:0008270">
    <property type="term" value="F:zinc ion binding"/>
    <property type="evidence" value="ECO:0007669"/>
    <property type="project" value="UniProtKB-KW"/>
</dbReference>